<feature type="compositionally biased region" description="Gly residues" evidence="2">
    <location>
        <begin position="360"/>
        <end position="369"/>
    </location>
</feature>
<accession>A0A167QBZ9</accession>
<feature type="compositionally biased region" description="Low complexity" evidence="2">
    <location>
        <begin position="570"/>
        <end position="580"/>
    </location>
</feature>
<evidence type="ECO:0000313" key="3">
    <source>
        <dbReference type="EMBL" id="OAA57496.1"/>
    </source>
</evidence>
<evidence type="ECO:0000313" key="4">
    <source>
        <dbReference type="Proteomes" id="UP000076874"/>
    </source>
</evidence>
<feature type="region of interest" description="Disordered" evidence="2">
    <location>
        <begin position="359"/>
        <end position="382"/>
    </location>
</feature>
<feature type="compositionally biased region" description="Low complexity" evidence="2">
    <location>
        <begin position="540"/>
        <end position="549"/>
    </location>
</feature>
<dbReference type="EMBL" id="AZHD01000014">
    <property type="protein sequence ID" value="OAA57496.1"/>
    <property type="molecule type" value="Genomic_DNA"/>
</dbReference>
<comment type="caution">
    <text evidence="3">The sequence shown here is derived from an EMBL/GenBank/DDBJ whole genome shotgun (WGS) entry which is preliminary data.</text>
</comment>
<evidence type="ECO:0000256" key="2">
    <source>
        <dbReference type="SAM" id="MobiDB-lite"/>
    </source>
</evidence>
<dbReference type="AlphaFoldDB" id="A0A167QBZ9"/>
<proteinExistence type="predicted"/>
<feature type="region of interest" description="Disordered" evidence="2">
    <location>
        <begin position="698"/>
        <end position="722"/>
    </location>
</feature>
<gene>
    <name evidence="3" type="ORF">SPI_07155</name>
</gene>
<feature type="compositionally biased region" description="Gly residues" evidence="2">
    <location>
        <begin position="18"/>
        <end position="66"/>
    </location>
</feature>
<dbReference type="OrthoDB" id="5383650at2759"/>
<name>A0A167QBZ9_9HYPO</name>
<feature type="region of interest" description="Disordered" evidence="2">
    <location>
        <begin position="1"/>
        <end position="82"/>
    </location>
</feature>
<evidence type="ECO:0000256" key="1">
    <source>
        <dbReference type="SAM" id="Coils"/>
    </source>
</evidence>
<reference evidence="3 4" key="1">
    <citation type="journal article" date="2016" name="Genome Biol. Evol.">
        <title>Divergent and convergent evolution of fungal pathogenicity.</title>
        <authorList>
            <person name="Shang Y."/>
            <person name="Xiao G."/>
            <person name="Zheng P."/>
            <person name="Cen K."/>
            <person name="Zhan S."/>
            <person name="Wang C."/>
        </authorList>
    </citation>
    <scope>NUCLEOTIDE SEQUENCE [LARGE SCALE GENOMIC DNA]</scope>
    <source>
        <strain evidence="3 4">RCEF 264</strain>
    </source>
</reference>
<feature type="region of interest" description="Disordered" evidence="2">
    <location>
        <begin position="540"/>
        <end position="607"/>
    </location>
</feature>
<sequence length="765" mass="81181">MSLRSFILGKPISSSSSSGGGGGGGGSGGSSGMMMGGAGGGGSGGGGGGGGGGSEGGEGGGGGGGQRNAPQVVDGGAPEPENPWLAEAREQRMRAQISEEAHMYDTQQIITYMKRLGGNPKRNINAVDQILNFCNVLLKERSDADAEARSKAQQLGEAIAEIKFLRSDVKDALNEVRGAQSDLESMRRKYRENKEKLDKADRKRDEAVGKVLRQLNEAGALHEQDKRQSEAKLRAQIGTLEADIQRLKDEHQDALQKLGAQHVAELKDAATVHEVAQKSLHDDKEREIDEIIDAHEAETQILKDKVRELAADLISQSDDFRPATDQALRLKLLDLRNRIKNITVPNNLLLPSVASTSSVSGGGGGGGGGGDDETAADASATAAAATAAAPGRVIQRLPKDLDPTGFVARHGSRDLQYILRSLVWKALLDAFFAVPFGFGFLGRDAGRQQLLDVHRAWLRLYEGQQPYRYGGHETDELALYRRDYNANKLRSAIFQSFLPVVFPERAARQHQPMQQDQLQLQQQQQQQQQLQQQQQTLTLQQLPRSQSPQLRHHHQVVGGSYQPYQPGAQPPSSSRSSSSSSPPPPPPPPRRLLHSGQYSLSSGGGGASGYPEPGIAVWYQQHCQAVIADVQRLLDRITGYATRPDALEAVPAIVQQAAELGLECGVQRAQVVMLVPSHGDLVRAGAEYQDCLGGGSGGGGGGGGGGSSSGAGGAAAGGGLDGERDAGHDLTVELVVSPGLVRIGDGRGDITVRKALVPCEVFPRQ</sequence>
<keyword evidence="1" id="KW-0175">Coiled coil</keyword>
<feature type="region of interest" description="Disordered" evidence="2">
    <location>
        <begin position="184"/>
        <end position="203"/>
    </location>
</feature>
<feature type="coiled-coil region" evidence="1">
    <location>
        <begin position="513"/>
        <end position="540"/>
    </location>
</feature>
<organism evidence="3 4">
    <name type="scientific">Niveomyces insectorum RCEF 264</name>
    <dbReference type="NCBI Taxonomy" id="1081102"/>
    <lineage>
        <taxon>Eukaryota</taxon>
        <taxon>Fungi</taxon>
        <taxon>Dikarya</taxon>
        <taxon>Ascomycota</taxon>
        <taxon>Pezizomycotina</taxon>
        <taxon>Sordariomycetes</taxon>
        <taxon>Hypocreomycetidae</taxon>
        <taxon>Hypocreales</taxon>
        <taxon>Cordycipitaceae</taxon>
        <taxon>Niveomyces</taxon>
    </lineage>
</organism>
<protein>
    <submittedName>
        <fullName evidence="3">Uncharacterized protein</fullName>
    </submittedName>
</protein>
<feature type="compositionally biased region" description="Gly residues" evidence="2">
    <location>
        <begin position="698"/>
        <end position="720"/>
    </location>
</feature>
<dbReference type="Proteomes" id="UP000076874">
    <property type="component" value="Unassembled WGS sequence"/>
</dbReference>
<dbReference type="STRING" id="1081102.A0A167QBZ9"/>
<feature type="compositionally biased region" description="Pro residues" evidence="2">
    <location>
        <begin position="581"/>
        <end position="590"/>
    </location>
</feature>
<keyword evidence="4" id="KW-1185">Reference proteome</keyword>